<protein>
    <submittedName>
        <fullName evidence="1">Uncharacterized protein</fullName>
    </submittedName>
</protein>
<reference evidence="1" key="1">
    <citation type="journal article" date="2014" name="Front. Microbiol.">
        <title>High frequency of phylogenetically diverse reductive dehalogenase-homologous genes in deep subseafloor sedimentary metagenomes.</title>
        <authorList>
            <person name="Kawai M."/>
            <person name="Futagami T."/>
            <person name="Toyoda A."/>
            <person name="Takaki Y."/>
            <person name="Nishi S."/>
            <person name="Hori S."/>
            <person name="Arai W."/>
            <person name="Tsubouchi T."/>
            <person name="Morono Y."/>
            <person name="Uchiyama I."/>
            <person name="Ito T."/>
            <person name="Fujiyama A."/>
            <person name="Inagaki F."/>
            <person name="Takami H."/>
        </authorList>
    </citation>
    <scope>NUCLEOTIDE SEQUENCE</scope>
    <source>
        <strain evidence="1">Expedition CK06-06</strain>
    </source>
</reference>
<evidence type="ECO:0000313" key="1">
    <source>
        <dbReference type="EMBL" id="GAI52665.1"/>
    </source>
</evidence>
<comment type="caution">
    <text evidence="1">The sequence shown here is derived from an EMBL/GenBank/DDBJ whole genome shotgun (WGS) entry which is preliminary data.</text>
</comment>
<feature type="non-terminal residue" evidence="1">
    <location>
        <position position="52"/>
    </location>
</feature>
<gene>
    <name evidence="1" type="ORF">S06H3_56456</name>
</gene>
<accession>X1QNV6</accession>
<dbReference type="AlphaFoldDB" id="X1QNV6"/>
<dbReference type="EMBL" id="BARV01036314">
    <property type="protein sequence ID" value="GAI52665.1"/>
    <property type="molecule type" value="Genomic_DNA"/>
</dbReference>
<proteinExistence type="predicted"/>
<sequence length="52" mass="5674">MSLQGEALRSNSAKISTASPIPSFFHCKIAKSGGSRYIAIGRILPKDWLIVR</sequence>
<organism evidence="1">
    <name type="scientific">marine sediment metagenome</name>
    <dbReference type="NCBI Taxonomy" id="412755"/>
    <lineage>
        <taxon>unclassified sequences</taxon>
        <taxon>metagenomes</taxon>
        <taxon>ecological metagenomes</taxon>
    </lineage>
</organism>
<name>X1QNV6_9ZZZZ</name>